<evidence type="ECO:0000259" key="7">
    <source>
        <dbReference type="SMART" id="SM00235"/>
    </source>
</evidence>
<keyword evidence="4" id="KW-0964">Secreted</keyword>
<dbReference type="PROSITE" id="PS00330">
    <property type="entry name" value="HEMOLYSIN_CALCIUM"/>
    <property type="match status" value="22"/>
</dbReference>
<dbReference type="InterPro" id="IPR001343">
    <property type="entry name" value="Hemolysn_Ca-bd"/>
</dbReference>
<dbReference type="InterPro" id="IPR018511">
    <property type="entry name" value="Hemolysin-typ_Ca-bd_CS"/>
</dbReference>
<evidence type="ECO:0000256" key="3">
    <source>
        <dbReference type="ARBA" id="ARBA00009490"/>
    </source>
</evidence>
<dbReference type="Pfam" id="PF08548">
    <property type="entry name" value="Peptidase_M10_C"/>
    <property type="match status" value="2"/>
</dbReference>
<evidence type="ECO:0000256" key="6">
    <source>
        <dbReference type="SAM" id="MobiDB-lite"/>
    </source>
</evidence>
<dbReference type="PRINTS" id="PR00313">
    <property type="entry name" value="CABNDNGRPT"/>
</dbReference>
<sequence length="1407" mass="143403">MTTSMSDATRALLYITNGYPNARWNYLSPPGEPVLITYSFPTAKPSYYGTAYSSFSPFSAEQQAMARAALAEISEFANITFQEVTSGNGQITFANANLGSNAGEAYGPSTSATGGDVWINPTSGSYKTLMHEIGHALGLAHPHDGKYRLPSSVNDLWHTVMTYNNSTYLVYDSITGSPSTGWSWKASHIKPSTFMPLDIEALQYLYGANYSTRSGDDTYQWENSPVIIETIWDGGGNDTIDCSNQTRACVINLEPGSYSSIGILQTTQDLLDKFNIPEWFAPYIAKNVYRGYDNIAIANGVIIENAIGGSGNDTITGNSADNHLQGGAGDDYLNGGAGDDLLEGGDGNDTLIGGMGNDTLRGGNGNDTLNGGSGNDILDGGDGNDTLNGGSGADTMRGGAGDDIYYVDDAGDVVEELANEGTDTVIASIDYTLGANLENLTLTGTAKKGTGNDLANILIGNAGDNILDGGAGADIMRGGAGNDIYYVDSEDVVEELANEGIDTIITAIEDYTLGANLENLTLTGTAKKGTGNDLANILIGNAEDNILNGGAGDDILEGGDGNDTLIGGMGNDTLRGGNGNDTLNGGSGNDILDGGDGNDILNGGSGADTMRGGAGDDIYYVDNAGDVVEELANEGTDTVIASIDYTLGANLENLTLTGTAQKGTGNDLANILIGNAEDNILNGGAGDDLLEGGDGNDTLIGGMGNDTLRGGNGNDTLNGGSGNDILDGGDGNDTLNGGSGADTMRGGAGDDIYYVDDAGDVVEELANEGTDTVIASIDYTLGANLENLTLTGTAKKGTGNDLANILIGNAGDNILDGGAGADIMRGGAGNDIYYVDSEDVVEELANEGIDTIITAIEDYTLGANLENLTLTGTAKKGTGNDLANILIGNAEDNILNGGAGDDILEGGDGNDTLIGGMGNDTLRGGNGNDTLNGGSGNDILDGGDGNDILNGGSGADTMRGGAGDDIYYVDNAGDVVEELANEGTDTVIASIDYTLGANLENLTLTGTAQKGTGNDLANILIGNAEDNILNGGAGDDLLEGGDGNDTLIGGMGNDTLRGGNGNDTLNGGSGNDILDGGDGNDTLNGGSGADTMRGGAGDDIYYVDDAGDVVEELANEGTDTVIASIDYTLGANLENLTLTGTAKKGTGNDLANILIGNAGDNILDGGAGADIMRGGAGNDIYYVDSEDVVEELANEGIDTIITAIEDYTLGANLENLTLTGTAKKGTGNDLANILIGNAEDNILNGGAGDDILEGGDGNDTLIGGMGNDTLRGGNGNDTLNGGSGNDILYGGSGADIMAGGLGDDIFVFTHALDSLLDARDSILDFTVGSDLLDFSQFDANPETTDMDHFTFIEQEMFDTGVSGQLRFEYDSSRDVGILYGSISTGGNADFAIELNGISILNSGCFIV</sequence>
<feature type="region of interest" description="Disordered" evidence="6">
    <location>
        <begin position="1052"/>
        <end position="1090"/>
    </location>
</feature>
<dbReference type="GO" id="GO:0006508">
    <property type="term" value="P:proteolysis"/>
    <property type="evidence" value="ECO:0007669"/>
    <property type="project" value="InterPro"/>
</dbReference>
<protein>
    <submittedName>
        <fullName evidence="8">Peptidase M10 serralysin</fullName>
    </submittedName>
</protein>
<dbReference type="GO" id="GO:0008270">
    <property type="term" value="F:zinc ion binding"/>
    <property type="evidence" value="ECO:0007669"/>
    <property type="project" value="InterPro"/>
</dbReference>
<dbReference type="InterPro" id="IPR006026">
    <property type="entry name" value="Peptidase_Metallo"/>
</dbReference>
<dbReference type="InterPro" id="IPR001506">
    <property type="entry name" value="Peptidase_M12A"/>
</dbReference>
<dbReference type="PANTHER" id="PTHR38340:SF1">
    <property type="entry name" value="S-LAYER PROTEIN"/>
    <property type="match status" value="1"/>
</dbReference>
<comment type="cofactor">
    <cofactor evidence="1">
        <name>Ca(2+)</name>
        <dbReference type="ChEBI" id="CHEBI:29108"/>
    </cofactor>
</comment>
<dbReference type="GO" id="GO:0005615">
    <property type="term" value="C:extracellular space"/>
    <property type="evidence" value="ECO:0007669"/>
    <property type="project" value="InterPro"/>
</dbReference>
<accession>A0A212JWQ4</accession>
<evidence type="ECO:0000313" key="8">
    <source>
        <dbReference type="EMBL" id="SBW03904.1"/>
    </source>
</evidence>
<dbReference type="SUPFAM" id="SSF51120">
    <property type="entry name" value="beta-Roll"/>
    <property type="match status" value="7"/>
</dbReference>
<feature type="region of interest" description="Disordered" evidence="6">
    <location>
        <begin position="352"/>
        <end position="394"/>
    </location>
</feature>
<dbReference type="GO" id="GO:0004222">
    <property type="term" value="F:metalloendopeptidase activity"/>
    <property type="evidence" value="ECO:0007669"/>
    <property type="project" value="InterPro"/>
</dbReference>
<feature type="domain" description="Peptidase metallopeptidase" evidence="7">
    <location>
        <begin position="34"/>
        <end position="177"/>
    </location>
</feature>
<evidence type="ECO:0000256" key="5">
    <source>
        <dbReference type="ARBA" id="ARBA00022737"/>
    </source>
</evidence>
<dbReference type="InterPro" id="IPR034033">
    <property type="entry name" value="Serralysin-like"/>
</dbReference>
<dbReference type="SUPFAM" id="SSF55486">
    <property type="entry name" value="Metalloproteases ('zincins'), catalytic domain"/>
    <property type="match status" value="1"/>
</dbReference>
<dbReference type="InterPro" id="IPR024079">
    <property type="entry name" value="MetalloPept_cat_dom_sf"/>
</dbReference>
<evidence type="ECO:0000256" key="1">
    <source>
        <dbReference type="ARBA" id="ARBA00001913"/>
    </source>
</evidence>
<dbReference type="PANTHER" id="PTHR38340">
    <property type="entry name" value="S-LAYER PROTEIN"/>
    <property type="match status" value="1"/>
</dbReference>
<dbReference type="GO" id="GO:0005509">
    <property type="term" value="F:calcium ion binding"/>
    <property type="evidence" value="ECO:0007669"/>
    <property type="project" value="InterPro"/>
</dbReference>
<dbReference type="EMBL" id="FLUQ01000002">
    <property type="protein sequence ID" value="SBW03904.1"/>
    <property type="molecule type" value="Genomic_DNA"/>
</dbReference>
<reference evidence="8" key="1">
    <citation type="submission" date="2016-04" db="EMBL/GenBank/DDBJ databases">
        <authorList>
            <person name="Evans L.H."/>
            <person name="Alamgir A."/>
            <person name="Owens N."/>
            <person name="Weber N.D."/>
            <person name="Virtaneva K."/>
            <person name="Barbian K."/>
            <person name="Babar A."/>
            <person name="Rosenke K."/>
        </authorList>
    </citation>
    <scope>NUCLEOTIDE SEQUENCE</scope>
    <source>
        <strain evidence="8">86</strain>
    </source>
</reference>
<proteinExistence type="inferred from homology"/>
<evidence type="ECO:0000256" key="4">
    <source>
        <dbReference type="ARBA" id="ARBA00022525"/>
    </source>
</evidence>
<comment type="subcellular location">
    <subcellularLocation>
        <location evidence="2">Secreted</location>
    </subcellularLocation>
</comment>
<organism evidence="8">
    <name type="scientific">uncultured delta proteobacterium</name>
    <dbReference type="NCBI Taxonomy" id="34034"/>
    <lineage>
        <taxon>Bacteria</taxon>
        <taxon>Deltaproteobacteria</taxon>
        <taxon>environmental samples</taxon>
    </lineage>
</organism>
<dbReference type="InterPro" id="IPR013858">
    <property type="entry name" value="Peptidase_M10B_C"/>
</dbReference>
<dbReference type="Pfam" id="PF01400">
    <property type="entry name" value="Astacin"/>
    <property type="match status" value="1"/>
</dbReference>
<name>A0A212JWQ4_9DELT</name>
<dbReference type="Gene3D" id="2.150.10.10">
    <property type="entry name" value="Serralysin-like metalloprotease, C-terminal"/>
    <property type="match status" value="9"/>
</dbReference>
<keyword evidence="5" id="KW-0677">Repeat</keyword>
<feature type="region of interest" description="Disordered" evidence="6">
    <location>
        <begin position="704"/>
        <end position="742"/>
    </location>
</feature>
<dbReference type="InterPro" id="IPR050557">
    <property type="entry name" value="RTX_toxin/Mannuronan_C5-epim"/>
</dbReference>
<dbReference type="SMART" id="SM00235">
    <property type="entry name" value="ZnMc"/>
    <property type="match status" value="1"/>
</dbReference>
<evidence type="ECO:0000256" key="2">
    <source>
        <dbReference type="ARBA" id="ARBA00004613"/>
    </source>
</evidence>
<dbReference type="Pfam" id="PF00353">
    <property type="entry name" value="HemolysinCabind"/>
    <property type="match status" value="15"/>
</dbReference>
<dbReference type="Gene3D" id="3.40.390.10">
    <property type="entry name" value="Collagenase (Catalytic Domain)"/>
    <property type="match status" value="1"/>
</dbReference>
<dbReference type="CDD" id="cd04277">
    <property type="entry name" value="ZnMc_serralysin_like"/>
    <property type="match status" value="1"/>
</dbReference>
<comment type="similarity">
    <text evidence="3">Belongs to the peptidase M10B family.</text>
</comment>
<gene>
    <name evidence="8" type="ORF">KL86DPRO_20223</name>
</gene>
<dbReference type="InterPro" id="IPR011049">
    <property type="entry name" value="Serralysin-like_metalloprot_C"/>
</dbReference>